<evidence type="ECO:0000313" key="3">
    <source>
        <dbReference type="Proteomes" id="UP000321306"/>
    </source>
</evidence>
<dbReference type="OrthoDB" id="9788659at2"/>
<dbReference type="PROSITE" id="PS50011">
    <property type="entry name" value="PROTEIN_KINASE_DOM"/>
    <property type="match status" value="1"/>
</dbReference>
<dbReference type="SUPFAM" id="SSF81901">
    <property type="entry name" value="HCP-like"/>
    <property type="match status" value="2"/>
</dbReference>
<dbReference type="Proteomes" id="UP000321306">
    <property type="component" value="Unassembled WGS sequence"/>
</dbReference>
<dbReference type="CDD" id="cd14014">
    <property type="entry name" value="STKc_PknB_like"/>
    <property type="match status" value="1"/>
</dbReference>
<dbReference type="PANTHER" id="PTHR11102">
    <property type="entry name" value="SEL-1-LIKE PROTEIN"/>
    <property type="match status" value="1"/>
</dbReference>
<dbReference type="InterPro" id="IPR006597">
    <property type="entry name" value="Sel1-like"/>
</dbReference>
<accession>A0A511N533</accession>
<dbReference type="Gene3D" id="3.30.200.20">
    <property type="entry name" value="Phosphorylase Kinase, domain 1"/>
    <property type="match status" value="1"/>
</dbReference>
<reference evidence="2 3" key="1">
    <citation type="submission" date="2019-07" db="EMBL/GenBank/DDBJ databases">
        <title>Whole genome shotgun sequence of Deinococcus cellulosilyticus NBRC 106333.</title>
        <authorList>
            <person name="Hosoyama A."/>
            <person name="Uohara A."/>
            <person name="Ohji S."/>
            <person name="Ichikawa N."/>
        </authorList>
    </citation>
    <scope>NUCLEOTIDE SEQUENCE [LARGE SCALE GENOMIC DNA]</scope>
    <source>
        <strain evidence="2 3">NBRC 106333</strain>
    </source>
</reference>
<dbReference type="Gene3D" id="1.10.510.10">
    <property type="entry name" value="Transferase(Phosphotransferase) domain 1"/>
    <property type="match status" value="1"/>
</dbReference>
<dbReference type="AlphaFoldDB" id="A0A511N533"/>
<dbReference type="RefSeq" id="WP_146885907.1">
    <property type="nucleotide sequence ID" value="NZ_BJXB01000014.1"/>
</dbReference>
<dbReference type="Pfam" id="PF00069">
    <property type="entry name" value="Pkinase"/>
    <property type="match status" value="1"/>
</dbReference>
<organism evidence="2 3">
    <name type="scientific">Deinococcus cellulosilyticus (strain DSM 18568 / NBRC 106333 / KACC 11606 / 5516J-15)</name>
    <dbReference type="NCBI Taxonomy" id="1223518"/>
    <lineage>
        <taxon>Bacteria</taxon>
        <taxon>Thermotogati</taxon>
        <taxon>Deinococcota</taxon>
        <taxon>Deinococci</taxon>
        <taxon>Deinococcales</taxon>
        <taxon>Deinococcaceae</taxon>
        <taxon>Deinococcus</taxon>
    </lineage>
</organism>
<dbReference type="InterPro" id="IPR011990">
    <property type="entry name" value="TPR-like_helical_dom_sf"/>
</dbReference>
<dbReference type="Gene3D" id="1.25.40.10">
    <property type="entry name" value="Tetratricopeptide repeat domain"/>
    <property type="match status" value="1"/>
</dbReference>
<dbReference type="EMBL" id="BJXB01000014">
    <property type="protein sequence ID" value="GEM47556.1"/>
    <property type="molecule type" value="Genomic_DNA"/>
</dbReference>
<comment type="caution">
    <text evidence="2">The sequence shown here is derived from an EMBL/GenBank/DDBJ whole genome shotgun (WGS) entry which is preliminary data.</text>
</comment>
<dbReference type="InterPro" id="IPR000719">
    <property type="entry name" value="Prot_kinase_dom"/>
</dbReference>
<dbReference type="PANTHER" id="PTHR11102:SF160">
    <property type="entry name" value="ERAD-ASSOCIATED E3 UBIQUITIN-PROTEIN LIGASE COMPONENT HRD3"/>
    <property type="match status" value="1"/>
</dbReference>
<dbReference type="Pfam" id="PF08238">
    <property type="entry name" value="Sel1"/>
    <property type="match status" value="5"/>
</dbReference>
<dbReference type="GO" id="GO:0004672">
    <property type="term" value="F:protein kinase activity"/>
    <property type="evidence" value="ECO:0007669"/>
    <property type="project" value="InterPro"/>
</dbReference>
<sequence length="530" mass="59066">MNICPVCGTPNDPHAVNCISCGAQLESPLPRIEKYDLHRILGSGGFGITHLATDLNTGRKGVLKEFFPSGSTRKRDGSVELPQGYDLDEVLQEARVLARFKHESINMCYTAERLNGTAYLFLEFVEGKDLTSVYHSGILTPGLIKSILLDLLHALDYVHSQGFLHLDLKPENILLSDGRPVLIDFGSAVLHGSQSSRIVTHGYSAPEQYSKGLTLGSHTDFYALGGVVFYLLTGRVPPSSVVRMGGEDQDSEELVRQLPQDTPEELRQVVRRCMDLSIPKRPATAPELLSIFGVQSKLKPASRPSSEVQSKEDEGFRLALKAEEQQEFKEAARRYEMGARKGHLGSAYRLGLLHHYGKGVAQDFYEEFHWMGEAAHGGHPQAQFQMGWLCYYGCGTFRSIKQSVAWFSKAADQGHLEALTWLGKLHWMGRGVPKDEDQGFRLIKQAALKEHAEAEFQMGMAYLSGVSVSRHPSRALYWFERAADHGHLEALYQMGKMYRSGEAGVTDLIRSREFFLRAFVAGFADAEKEL</sequence>
<feature type="domain" description="Protein kinase" evidence="1">
    <location>
        <begin position="35"/>
        <end position="293"/>
    </location>
</feature>
<name>A0A511N533_DEIC1</name>
<dbReference type="GO" id="GO:0005524">
    <property type="term" value="F:ATP binding"/>
    <property type="evidence" value="ECO:0007669"/>
    <property type="project" value="InterPro"/>
</dbReference>
<protein>
    <recommendedName>
        <fullName evidence="1">Protein kinase domain-containing protein</fullName>
    </recommendedName>
</protein>
<evidence type="ECO:0000259" key="1">
    <source>
        <dbReference type="PROSITE" id="PS50011"/>
    </source>
</evidence>
<dbReference type="SUPFAM" id="SSF56112">
    <property type="entry name" value="Protein kinase-like (PK-like)"/>
    <property type="match status" value="1"/>
</dbReference>
<dbReference type="InterPro" id="IPR011009">
    <property type="entry name" value="Kinase-like_dom_sf"/>
</dbReference>
<keyword evidence="3" id="KW-1185">Reference proteome</keyword>
<dbReference type="InterPro" id="IPR008271">
    <property type="entry name" value="Ser/Thr_kinase_AS"/>
</dbReference>
<dbReference type="SMART" id="SM00671">
    <property type="entry name" value="SEL1"/>
    <property type="match status" value="5"/>
</dbReference>
<evidence type="ECO:0000313" key="2">
    <source>
        <dbReference type="EMBL" id="GEM47556.1"/>
    </source>
</evidence>
<gene>
    <name evidence="2" type="ORF">DC3_31910</name>
</gene>
<dbReference type="PROSITE" id="PS00108">
    <property type="entry name" value="PROTEIN_KINASE_ST"/>
    <property type="match status" value="1"/>
</dbReference>
<dbReference type="SMART" id="SM00220">
    <property type="entry name" value="S_TKc"/>
    <property type="match status" value="1"/>
</dbReference>
<dbReference type="InterPro" id="IPR050767">
    <property type="entry name" value="Sel1_AlgK"/>
</dbReference>
<proteinExistence type="predicted"/>